<protein>
    <recommendedName>
        <fullName evidence="2">Dipeptidylpeptidase IV N-terminal domain-containing protein</fullName>
    </recommendedName>
</protein>
<evidence type="ECO:0000313" key="3">
    <source>
        <dbReference type="EMBL" id="CAK9213700.1"/>
    </source>
</evidence>
<proteinExistence type="predicted"/>
<feature type="domain" description="Dipeptidylpeptidase IV N-terminal" evidence="2">
    <location>
        <begin position="513"/>
        <end position="654"/>
    </location>
</feature>
<dbReference type="PANTHER" id="PTHR32161:SF8">
    <property type="entry name" value="DPP6 N-TERMINAL DOMAIN-LIKE PROTEIN"/>
    <property type="match status" value="1"/>
</dbReference>
<gene>
    <name evidence="3" type="ORF">CSSPTR1EN2_LOCUS11890</name>
</gene>
<dbReference type="PANTHER" id="PTHR32161">
    <property type="entry name" value="DPP6 N-TERMINAL DOMAIN-LIKE PROTEIN"/>
    <property type="match status" value="1"/>
</dbReference>
<feature type="chain" id="PRO_5046729012" description="Dipeptidylpeptidase IV N-terminal domain-containing protein" evidence="1">
    <location>
        <begin position="30"/>
        <end position="742"/>
    </location>
</feature>
<dbReference type="InterPro" id="IPR002469">
    <property type="entry name" value="Peptidase_S9B_N"/>
</dbReference>
<dbReference type="SUPFAM" id="SSF82171">
    <property type="entry name" value="DPP6 N-terminal domain-like"/>
    <property type="match status" value="2"/>
</dbReference>
<sequence length="742" mass="82112">MVTVSRHPQYHRLLLLCCFWLWTTDAITAERQQQEAIIQGTIAFTTHGRMHYDFDVYTVSLPSQFLSLGNGSSCLQQQRRLQETRMTYGQSVNYNAQLVSSSLASVPLLKTLHAHGFRNLLETEKEEEQEQDAPQLLLYVSEMEGSPQVYINIPLGAGGKVQSQDTEGIRRTMREESTVPPFKLSTLRAGPSAFLNDRPSLTGDTVVYVSTEEPSERPRQSWNGIYSTSFASRVTTRLSPYGVSDFSPSISPSGEWVMVASTQGREWDGEIGELNLGLYVFKAEDGSQRRLVVQNGGWPSWADSSTVFFHHVAEDGWWSIYKINPFDSSSDQEPERVTPPGVHAFTPAASSTGNWIAVATRRASTRHVEIFDLQTKKFVKLTELINPNVHHYNPFVSSSSGEIGYHRCRGTPPDGSSTASVDLRVESVTSPLENLSLIYVDGSFPSFSPDGSLIAYVGSSDDSAAMNVMRLDGSENRKVFTGKVFGLAWDPTRKGIVYAAHGPVFRSTQTSVHIVAVYNADTADVEADKAGSSWKYLTKEGTHNNAFPSPSGDGKYLVFRSGRSGYKNLYIMDAVDGEEKYLHRLTEGDWTDTNPNWSSDNEWIAFSSDRGHPGRFALYLIHPNGTGLHRVLNSSPGWINHPCFSPDSKSLVFTSDYAGLSAEPISVPHQFQPYGDIFICRIDGTGLTRLTHSSNENGTPGWGRILVAASMLSKEGTKSFCDFNDVDFLQRIGAAPQMCGFQ</sequence>
<feature type="signal peptide" evidence="1">
    <location>
        <begin position="1"/>
        <end position="29"/>
    </location>
</feature>
<reference evidence="3" key="1">
    <citation type="submission" date="2024-02" db="EMBL/GenBank/DDBJ databases">
        <authorList>
            <consortium name="ELIXIR-Norway"/>
            <consortium name="Elixir Norway"/>
        </authorList>
    </citation>
    <scope>NUCLEOTIDE SEQUENCE</scope>
</reference>
<organism evidence="3 4">
    <name type="scientific">Sphagnum troendelagicum</name>
    <dbReference type="NCBI Taxonomy" id="128251"/>
    <lineage>
        <taxon>Eukaryota</taxon>
        <taxon>Viridiplantae</taxon>
        <taxon>Streptophyta</taxon>
        <taxon>Embryophyta</taxon>
        <taxon>Bryophyta</taxon>
        <taxon>Sphagnophytina</taxon>
        <taxon>Sphagnopsida</taxon>
        <taxon>Sphagnales</taxon>
        <taxon>Sphagnaceae</taxon>
        <taxon>Sphagnum</taxon>
    </lineage>
</organism>
<dbReference type="EMBL" id="OZ019911">
    <property type="protein sequence ID" value="CAK9213700.1"/>
    <property type="molecule type" value="Genomic_DNA"/>
</dbReference>
<dbReference type="Gene3D" id="2.120.10.30">
    <property type="entry name" value="TolB, C-terminal domain"/>
    <property type="match status" value="3"/>
</dbReference>
<evidence type="ECO:0000259" key="2">
    <source>
        <dbReference type="Pfam" id="PF00930"/>
    </source>
</evidence>
<evidence type="ECO:0000256" key="1">
    <source>
        <dbReference type="SAM" id="SignalP"/>
    </source>
</evidence>
<dbReference type="Pfam" id="PF07676">
    <property type="entry name" value="PD40"/>
    <property type="match status" value="1"/>
</dbReference>
<keyword evidence="4" id="KW-1185">Reference proteome</keyword>
<evidence type="ECO:0000313" key="4">
    <source>
        <dbReference type="Proteomes" id="UP001497512"/>
    </source>
</evidence>
<name>A0ABP0U600_9BRYO</name>
<dbReference type="InterPro" id="IPR011659">
    <property type="entry name" value="WD40"/>
</dbReference>
<accession>A0ABP0U600</accession>
<dbReference type="InterPro" id="IPR011042">
    <property type="entry name" value="6-blade_b-propeller_TolB-like"/>
</dbReference>
<keyword evidence="1" id="KW-0732">Signal</keyword>
<dbReference type="Pfam" id="PF00930">
    <property type="entry name" value="DPPIV_N"/>
    <property type="match status" value="1"/>
</dbReference>
<dbReference type="Proteomes" id="UP001497512">
    <property type="component" value="Chromosome 19"/>
</dbReference>